<comment type="caution">
    <text evidence="11">The sequence shown here is derived from an EMBL/GenBank/DDBJ whole genome shotgun (WGS) entry which is preliminary data.</text>
</comment>
<evidence type="ECO:0000256" key="7">
    <source>
        <dbReference type="ARBA" id="ARBA00023242"/>
    </source>
</evidence>
<evidence type="ECO:0000259" key="10">
    <source>
        <dbReference type="Pfam" id="PF21459"/>
    </source>
</evidence>
<dbReference type="CDD" id="cd21086">
    <property type="entry name" value="WH_NTD_SMARCB1"/>
    <property type="match status" value="1"/>
</dbReference>
<keyword evidence="6 8" id="KW-0804">Transcription</keyword>
<comment type="subcellular location">
    <subcellularLocation>
        <location evidence="1 8">Nucleus</location>
    </subcellularLocation>
</comment>
<feature type="domain" description="SWI/SNF Subunit INI1 DNA binding" evidence="10">
    <location>
        <begin position="9"/>
        <end position="89"/>
    </location>
</feature>
<feature type="region of interest" description="Disordered" evidence="9">
    <location>
        <begin position="98"/>
        <end position="120"/>
    </location>
</feature>
<evidence type="ECO:0000256" key="4">
    <source>
        <dbReference type="ARBA" id="ARBA00023125"/>
    </source>
</evidence>
<dbReference type="EMBL" id="CAJHNJ030000008">
    <property type="protein sequence ID" value="CAG9103793.1"/>
    <property type="molecule type" value="Genomic_DNA"/>
</dbReference>
<comment type="similarity">
    <text evidence="2 8">Belongs to the SNF5 family.</text>
</comment>
<evidence type="ECO:0000256" key="1">
    <source>
        <dbReference type="ARBA" id="ARBA00004123"/>
    </source>
</evidence>
<evidence type="ECO:0000256" key="6">
    <source>
        <dbReference type="ARBA" id="ARBA00023163"/>
    </source>
</evidence>
<evidence type="ECO:0000256" key="8">
    <source>
        <dbReference type="PIRNR" id="PIRNR038126"/>
    </source>
</evidence>
<dbReference type="InterPro" id="IPR048664">
    <property type="entry name" value="INI1_DNA-bd"/>
</dbReference>
<protein>
    <submittedName>
        <fullName evidence="11">(diamondback moth) hypothetical protein</fullName>
    </submittedName>
</protein>
<gene>
    <name evidence="11" type="ORF">PLXY2_LOCUS3263</name>
</gene>
<keyword evidence="12" id="KW-1185">Reference proteome</keyword>
<dbReference type="PANTHER" id="PTHR10019">
    <property type="entry name" value="SNF5"/>
    <property type="match status" value="1"/>
</dbReference>
<dbReference type="GO" id="GO:0000228">
    <property type="term" value="C:nuclear chromosome"/>
    <property type="evidence" value="ECO:0007669"/>
    <property type="project" value="InterPro"/>
</dbReference>
<dbReference type="Proteomes" id="UP000653454">
    <property type="component" value="Unassembled WGS sequence"/>
</dbReference>
<dbReference type="Pfam" id="PF04855">
    <property type="entry name" value="SNF5"/>
    <property type="match status" value="1"/>
</dbReference>
<keyword evidence="7 8" id="KW-0539">Nucleus</keyword>
<sequence length="400" mass="45463">MAIRTYGDKPISFQIEEGGEFYCVGSEVGNYLRLFRGSLYKKYPGMVRRTLTNEERKRLVDNGLGQHVLSSSVSLLKASEVEDIIEGNDDKYKAVSVSQELATPRESKSKKTQNPSWMPVMPNSTHLDAVPQATPISRSRVHNKKVRTFPLCFDDTDMAAMLENASQKQVLVPVRLDMEIEGQKLRDTFTWNKNESIITPEQFAEVLCDDLELNPATFIPAIASSIRQQTSLFPSEPPPILQEHSDQRVLIKLNVHVGNTSLVDQVEWDMSEKENNPEQFAMKLCAELGLGGEFVTGVAYSVRGQLGWHQRTYAFSEAPLPVVETPYRQPSEAEQWAPFLETLTDAEMEKKIRDQDRNTRRMRRLANTTPDVNLGRAVNRMIRGDESFQSTPEQKRRKKI</sequence>
<accession>A0A8S4DP01</accession>
<dbReference type="InterPro" id="IPR006939">
    <property type="entry name" value="SNF5"/>
</dbReference>
<dbReference type="GO" id="GO:0006338">
    <property type="term" value="P:chromatin remodeling"/>
    <property type="evidence" value="ECO:0007669"/>
    <property type="project" value="InterPro"/>
</dbReference>
<evidence type="ECO:0000256" key="2">
    <source>
        <dbReference type="ARBA" id="ARBA00010239"/>
    </source>
</evidence>
<dbReference type="InterPro" id="IPR017393">
    <property type="entry name" value="Sfh1/SNF5"/>
</dbReference>
<keyword evidence="3 8" id="KW-0805">Transcription regulation</keyword>
<keyword evidence="4" id="KW-0238">DNA-binding</keyword>
<name>A0A8S4DP01_PLUXY</name>
<proteinExistence type="inferred from homology"/>
<dbReference type="AlphaFoldDB" id="A0A8S4DP01"/>
<evidence type="ECO:0000313" key="12">
    <source>
        <dbReference type="Proteomes" id="UP000653454"/>
    </source>
</evidence>
<dbReference type="OrthoDB" id="515064at2759"/>
<dbReference type="Pfam" id="PF21459">
    <property type="entry name" value="INI1_DNA-bd"/>
    <property type="match status" value="1"/>
</dbReference>
<organism evidence="11 12">
    <name type="scientific">Plutella xylostella</name>
    <name type="common">Diamondback moth</name>
    <name type="synonym">Plutella maculipennis</name>
    <dbReference type="NCBI Taxonomy" id="51655"/>
    <lineage>
        <taxon>Eukaryota</taxon>
        <taxon>Metazoa</taxon>
        <taxon>Ecdysozoa</taxon>
        <taxon>Arthropoda</taxon>
        <taxon>Hexapoda</taxon>
        <taxon>Insecta</taxon>
        <taxon>Pterygota</taxon>
        <taxon>Neoptera</taxon>
        <taxon>Endopterygota</taxon>
        <taxon>Lepidoptera</taxon>
        <taxon>Glossata</taxon>
        <taxon>Ditrysia</taxon>
        <taxon>Yponomeutoidea</taxon>
        <taxon>Plutellidae</taxon>
        <taxon>Plutella</taxon>
    </lineage>
</organism>
<evidence type="ECO:0000256" key="5">
    <source>
        <dbReference type="ARBA" id="ARBA00023159"/>
    </source>
</evidence>
<dbReference type="PIRSF" id="PIRSF038126">
    <property type="entry name" value="SWI_SNF"/>
    <property type="match status" value="1"/>
</dbReference>
<keyword evidence="5" id="KW-0010">Activator</keyword>
<evidence type="ECO:0000256" key="9">
    <source>
        <dbReference type="SAM" id="MobiDB-lite"/>
    </source>
</evidence>
<evidence type="ECO:0000256" key="3">
    <source>
        <dbReference type="ARBA" id="ARBA00023015"/>
    </source>
</evidence>
<dbReference type="GO" id="GO:0003677">
    <property type="term" value="F:DNA binding"/>
    <property type="evidence" value="ECO:0007669"/>
    <property type="project" value="UniProtKB-KW"/>
</dbReference>
<evidence type="ECO:0000313" key="11">
    <source>
        <dbReference type="EMBL" id="CAG9103793.1"/>
    </source>
</evidence>
<reference evidence="11" key="1">
    <citation type="submission" date="2020-11" db="EMBL/GenBank/DDBJ databases">
        <authorList>
            <person name="Whiteford S."/>
        </authorList>
    </citation>
    <scope>NUCLEOTIDE SEQUENCE</scope>
</reference>